<dbReference type="EMBL" id="CAJNOE010000021">
    <property type="protein sequence ID" value="CAF0747571.1"/>
    <property type="molecule type" value="Genomic_DNA"/>
</dbReference>
<dbReference type="Gene3D" id="1.10.1900.10">
    <property type="entry name" value="c-terminal domain of poly(a) binding protein"/>
    <property type="match status" value="1"/>
</dbReference>
<dbReference type="InterPro" id="IPR036053">
    <property type="entry name" value="PABP-dom"/>
</dbReference>
<reference evidence="2" key="1">
    <citation type="submission" date="2021-02" db="EMBL/GenBank/DDBJ databases">
        <authorList>
            <person name="Nowell W R."/>
        </authorList>
    </citation>
    <scope>NUCLEOTIDE SEQUENCE</scope>
</reference>
<accession>A0A813PEB3</accession>
<proteinExistence type="predicted"/>
<dbReference type="Pfam" id="PF00658">
    <property type="entry name" value="MLLE"/>
    <property type="match status" value="1"/>
</dbReference>
<feature type="domain" description="PABC" evidence="1">
    <location>
        <begin position="142"/>
        <end position="219"/>
    </location>
</feature>
<dbReference type="InterPro" id="IPR002004">
    <property type="entry name" value="PABP_HYD_C"/>
</dbReference>
<evidence type="ECO:0000259" key="1">
    <source>
        <dbReference type="PROSITE" id="PS51309"/>
    </source>
</evidence>
<dbReference type="Proteomes" id="UP000663860">
    <property type="component" value="Unassembled WGS sequence"/>
</dbReference>
<sequence length="310" mass="35473">MATNNIVQNDNDNNYTSIKDDLDFDDHVIFTAINEWERHSIGKIQLAAQQARNDLHGLLDKKRRDFANLLIQMNENITADINITKLTEDVYKLRQDLSKMSSSIHLEHEKKKFPIYLIKLNSKNNDQIHEDTVDENINVPGTTPLTLSMLYKISPVEQKQILGERLFVLVQQIEPKFAAKITGMFLELDVKYILMLIQSQQVLKDKTDGDLACVAKSNTISTSLNALPTPNQGCEFHNINTTSIARSQQNYIIKVTNSSGYTTYVWTGDRWQQAPDGIKGHEPQFWTPLTFDENGKIGKMKWIDEFTLDV</sequence>
<dbReference type="SUPFAM" id="SSF63570">
    <property type="entry name" value="PABC (PABP) domain"/>
    <property type="match status" value="1"/>
</dbReference>
<organism evidence="2 3">
    <name type="scientific">Adineta steineri</name>
    <dbReference type="NCBI Taxonomy" id="433720"/>
    <lineage>
        <taxon>Eukaryota</taxon>
        <taxon>Metazoa</taxon>
        <taxon>Spiralia</taxon>
        <taxon>Gnathifera</taxon>
        <taxon>Rotifera</taxon>
        <taxon>Eurotatoria</taxon>
        <taxon>Bdelloidea</taxon>
        <taxon>Adinetida</taxon>
        <taxon>Adinetidae</taxon>
        <taxon>Adineta</taxon>
    </lineage>
</organism>
<protein>
    <recommendedName>
        <fullName evidence="1">PABC domain-containing protein</fullName>
    </recommendedName>
</protein>
<evidence type="ECO:0000313" key="3">
    <source>
        <dbReference type="Proteomes" id="UP000663860"/>
    </source>
</evidence>
<dbReference type="SMART" id="SM00517">
    <property type="entry name" value="PolyA"/>
    <property type="match status" value="1"/>
</dbReference>
<comment type="caution">
    <text evidence="2">The sequence shown here is derived from an EMBL/GenBank/DDBJ whole genome shotgun (WGS) entry which is preliminary data.</text>
</comment>
<dbReference type="AlphaFoldDB" id="A0A813PEB3"/>
<dbReference type="GO" id="GO:0003723">
    <property type="term" value="F:RNA binding"/>
    <property type="evidence" value="ECO:0007669"/>
    <property type="project" value="InterPro"/>
</dbReference>
<dbReference type="PROSITE" id="PS51309">
    <property type="entry name" value="PABC"/>
    <property type="match status" value="1"/>
</dbReference>
<gene>
    <name evidence="2" type="ORF">IZO911_LOCUS3933</name>
</gene>
<evidence type="ECO:0000313" key="2">
    <source>
        <dbReference type="EMBL" id="CAF0747571.1"/>
    </source>
</evidence>
<name>A0A813PEB3_9BILA</name>